<protein>
    <submittedName>
        <fullName evidence="2">Uncharacterized protein</fullName>
    </submittedName>
</protein>
<feature type="non-terminal residue" evidence="2">
    <location>
        <position position="153"/>
    </location>
</feature>
<dbReference type="AlphaFoldDB" id="A0A699US44"/>
<sequence>YEPVSIENQANKSVGPKEANNSVGTHTNDDQGANSEEINLHDEYFVLPIWSAYSTTVKSSGDKFEKNEKPDANTNITNLLNVVSVPVSAVGPSKALNDDEPSYPDDPSMPYLEDIYPSPSEGIFTDSSYDDEGVVTNFNNLETTVNVSPTLTT</sequence>
<feature type="compositionally biased region" description="Polar residues" evidence="1">
    <location>
        <begin position="19"/>
        <end position="37"/>
    </location>
</feature>
<comment type="caution">
    <text evidence="2">The sequence shown here is derived from an EMBL/GenBank/DDBJ whole genome shotgun (WGS) entry which is preliminary data.</text>
</comment>
<feature type="compositionally biased region" description="Polar residues" evidence="1">
    <location>
        <begin position="1"/>
        <end position="12"/>
    </location>
</feature>
<gene>
    <name evidence="2" type="ORF">Tci_896145</name>
</gene>
<accession>A0A699US44</accession>
<organism evidence="2">
    <name type="scientific">Tanacetum cinerariifolium</name>
    <name type="common">Dalmatian daisy</name>
    <name type="synonym">Chrysanthemum cinerariifolium</name>
    <dbReference type="NCBI Taxonomy" id="118510"/>
    <lineage>
        <taxon>Eukaryota</taxon>
        <taxon>Viridiplantae</taxon>
        <taxon>Streptophyta</taxon>
        <taxon>Embryophyta</taxon>
        <taxon>Tracheophyta</taxon>
        <taxon>Spermatophyta</taxon>
        <taxon>Magnoliopsida</taxon>
        <taxon>eudicotyledons</taxon>
        <taxon>Gunneridae</taxon>
        <taxon>Pentapetalae</taxon>
        <taxon>asterids</taxon>
        <taxon>campanulids</taxon>
        <taxon>Asterales</taxon>
        <taxon>Asteraceae</taxon>
        <taxon>Asteroideae</taxon>
        <taxon>Anthemideae</taxon>
        <taxon>Anthemidinae</taxon>
        <taxon>Tanacetum</taxon>
    </lineage>
</organism>
<evidence type="ECO:0000313" key="2">
    <source>
        <dbReference type="EMBL" id="GFD24176.1"/>
    </source>
</evidence>
<feature type="region of interest" description="Disordered" evidence="1">
    <location>
        <begin position="1"/>
        <end position="37"/>
    </location>
</feature>
<evidence type="ECO:0000256" key="1">
    <source>
        <dbReference type="SAM" id="MobiDB-lite"/>
    </source>
</evidence>
<proteinExistence type="predicted"/>
<name>A0A699US44_TANCI</name>
<dbReference type="EMBL" id="BKCJ011350390">
    <property type="protein sequence ID" value="GFD24176.1"/>
    <property type="molecule type" value="Genomic_DNA"/>
</dbReference>
<feature type="non-terminal residue" evidence="2">
    <location>
        <position position="1"/>
    </location>
</feature>
<reference evidence="2" key="1">
    <citation type="journal article" date="2019" name="Sci. Rep.">
        <title>Draft genome of Tanacetum cinerariifolium, the natural source of mosquito coil.</title>
        <authorList>
            <person name="Yamashiro T."/>
            <person name="Shiraishi A."/>
            <person name="Satake H."/>
            <person name="Nakayama K."/>
        </authorList>
    </citation>
    <scope>NUCLEOTIDE SEQUENCE</scope>
</reference>